<name>A0AB74VHQ4_CLOBE</name>
<protein>
    <submittedName>
        <fullName evidence="1">Uncharacterized protein</fullName>
    </submittedName>
</protein>
<accession>A0AB74VHQ4</accession>
<dbReference type="Proteomes" id="UP000679373">
    <property type="component" value="Chromosome"/>
</dbReference>
<evidence type="ECO:0000313" key="2">
    <source>
        <dbReference type="Proteomes" id="UP000679373"/>
    </source>
</evidence>
<organism evidence="1 2">
    <name type="scientific">Clostridium beijerinckii</name>
    <name type="common">Clostridium MP</name>
    <dbReference type="NCBI Taxonomy" id="1520"/>
    <lineage>
        <taxon>Bacteria</taxon>
        <taxon>Bacillati</taxon>
        <taxon>Bacillota</taxon>
        <taxon>Clostridia</taxon>
        <taxon>Eubacteriales</taxon>
        <taxon>Clostridiaceae</taxon>
        <taxon>Clostridium</taxon>
    </lineage>
</organism>
<gene>
    <name evidence="1" type="ORF">KEC93_03810</name>
</gene>
<evidence type="ECO:0000313" key="1">
    <source>
        <dbReference type="EMBL" id="QUN35966.1"/>
    </source>
</evidence>
<dbReference type="GeneID" id="66343619"/>
<dbReference type="EMBL" id="CP073653">
    <property type="protein sequence ID" value="QUN35966.1"/>
    <property type="molecule type" value="Genomic_DNA"/>
</dbReference>
<dbReference type="AlphaFoldDB" id="A0AB74VHQ4"/>
<keyword evidence="2" id="KW-1185">Reference proteome</keyword>
<dbReference type="RefSeq" id="WP_077868116.1">
    <property type="nucleotide sequence ID" value="NZ_BKAK01000088.1"/>
</dbReference>
<proteinExistence type="predicted"/>
<reference evidence="1" key="1">
    <citation type="submission" date="2021-04" db="EMBL/GenBank/DDBJ databases">
        <title>Complete genome sequence of the type strain Clostridium beijerinckii NRRL B-598.</title>
        <authorList>
            <person name="Sedlar K."/>
            <person name="Branska B."/>
            <person name="Bezdicek M."/>
            <person name="Nykrynova M."/>
            <person name="Lengerova M."/>
            <person name="Skutkova H."/>
            <person name="Patakova P."/>
        </authorList>
    </citation>
    <scope>NUCLEOTIDE SEQUENCE</scope>
    <source>
        <strain evidence="1">DSM 791</strain>
    </source>
</reference>
<sequence>MDKIILNNNISLEFNSIYNSGEVGLIINFTNKSITELETLMTKDNLTKLQVANSTGEVYGIYNNLECTSITKKLTDNSVTINLTKLDDTQIKIAELQQTVDALVATTLEV</sequence>